<proteinExistence type="predicted"/>
<dbReference type="EMBL" id="OZ243562">
    <property type="protein sequence ID" value="CAN0497453.1"/>
    <property type="molecule type" value="Genomic_DNA"/>
</dbReference>
<reference evidence="1" key="1">
    <citation type="submission" date="2025-03" db="EMBL/GenBank/DDBJ databases">
        <authorList>
            <consortium name="ELIXIR-Norway"/>
            <consortium name="Elixir Norway"/>
        </authorList>
    </citation>
    <scope>NUCLEOTIDE SEQUENCE</scope>
</reference>
<dbReference type="Proteomes" id="UP001162501">
    <property type="component" value="Chromosome 34"/>
</dbReference>
<sequence>MCYFYCCVAFIISVSNQETESNASGISMYIALIPLPSQTWIHLPSRSKANHCREGKCRCQERTPGQLVLKRPELLAWDKRCNFLHHSPGVSTWALLPEGKWTPV</sequence>
<evidence type="ECO:0000313" key="2">
    <source>
        <dbReference type="Proteomes" id="UP001162501"/>
    </source>
</evidence>
<protein>
    <submittedName>
        <fullName evidence="1">Uncharacterized protein</fullName>
    </submittedName>
</protein>
<accession>A0ACB1MLC0</accession>
<organism evidence="1 2">
    <name type="scientific">Rangifer tarandus platyrhynchus</name>
    <name type="common">Svalbard reindeer</name>
    <dbReference type="NCBI Taxonomy" id="3082113"/>
    <lineage>
        <taxon>Eukaryota</taxon>
        <taxon>Metazoa</taxon>
        <taxon>Chordata</taxon>
        <taxon>Craniata</taxon>
        <taxon>Vertebrata</taxon>
        <taxon>Euteleostomi</taxon>
        <taxon>Mammalia</taxon>
        <taxon>Eutheria</taxon>
        <taxon>Laurasiatheria</taxon>
        <taxon>Artiodactyla</taxon>
        <taxon>Ruminantia</taxon>
        <taxon>Pecora</taxon>
        <taxon>Cervidae</taxon>
        <taxon>Odocoileinae</taxon>
        <taxon>Rangifer</taxon>
    </lineage>
</organism>
<name>A0ACB1MLC0_RANTA</name>
<gene>
    <name evidence="1" type="ORF">MRATA1EN22A_LOCUS22003</name>
</gene>
<evidence type="ECO:0000313" key="1">
    <source>
        <dbReference type="EMBL" id="CAN0497453.1"/>
    </source>
</evidence>